<evidence type="ECO:0000313" key="4">
    <source>
        <dbReference type="Proteomes" id="UP000481876"/>
    </source>
</evidence>
<dbReference type="SUPFAM" id="SSF53850">
    <property type="entry name" value="Periplasmic binding protein-like II"/>
    <property type="match status" value="1"/>
</dbReference>
<protein>
    <recommendedName>
        <fullName evidence="2">LysR substrate-binding domain-containing protein</fullName>
    </recommendedName>
</protein>
<dbReference type="EMBL" id="WBWS01000022">
    <property type="protein sequence ID" value="KAB2764472.1"/>
    <property type="molecule type" value="Genomic_DNA"/>
</dbReference>
<sequence>MAGIGLPARRQYSETLVVSTVPSFAACCLTSRLGRFTIAHPGIEVRIETSIQLADLGGSADVALRHGSGNYPGLDAVRLFSPQLAAVGSPDLLIDGPVSGSSASFWSNWRGKTALRWKHRLGSRPAERCRAVGLSFFSDYDGEGDISPLIGLGEQGDSHDLAHHRQVSA</sequence>
<name>A0A6I0D5Y3_BRUAN</name>
<dbReference type="PANTHER" id="PTHR30537">
    <property type="entry name" value="HTH-TYPE TRANSCRIPTIONAL REGULATOR"/>
    <property type="match status" value="1"/>
</dbReference>
<dbReference type="PANTHER" id="PTHR30537:SF26">
    <property type="entry name" value="GLYCINE CLEAVAGE SYSTEM TRANSCRIPTIONAL ACTIVATOR"/>
    <property type="match status" value="1"/>
</dbReference>
<dbReference type="RefSeq" id="WP_151616479.1">
    <property type="nucleotide sequence ID" value="NZ_WBXA01000022.1"/>
</dbReference>
<evidence type="ECO:0000259" key="2">
    <source>
        <dbReference type="Pfam" id="PF03466"/>
    </source>
</evidence>
<dbReference type="Pfam" id="PF03466">
    <property type="entry name" value="LysR_substrate"/>
    <property type="match status" value="1"/>
</dbReference>
<comment type="similarity">
    <text evidence="1">Belongs to the LysR transcriptional regulatory family.</text>
</comment>
<comment type="caution">
    <text evidence="3">The sequence shown here is derived from an EMBL/GenBank/DDBJ whole genome shotgun (WGS) entry which is preliminary data.</text>
</comment>
<accession>A0A6I0D5Y3</accession>
<dbReference type="Proteomes" id="UP000481876">
    <property type="component" value="Unassembled WGS sequence"/>
</dbReference>
<dbReference type="AlphaFoldDB" id="A0A6I0D5Y3"/>
<dbReference type="InterPro" id="IPR005119">
    <property type="entry name" value="LysR_subst-bd"/>
</dbReference>
<gene>
    <name evidence="3" type="ORF">F9L04_19320</name>
</gene>
<dbReference type="GO" id="GO:0043565">
    <property type="term" value="F:sequence-specific DNA binding"/>
    <property type="evidence" value="ECO:0007669"/>
    <property type="project" value="TreeGrafter"/>
</dbReference>
<dbReference type="GO" id="GO:0006351">
    <property type="term" value="P:DNA-templated transcription"/>
    <property type="evidence" value="ECO:0007669"/>
    <property type="project" value="TreeGrafter"/>
</dbReference>
<proteinExistence type="inferred from homology"/>
<dbReference type="Gene3D" id="3.40.190.10">
    <property type="entry name" value="Periplasmic binding protein-like II"/>
    <property type="match status" value="1"/>
</dbReference>
<organism evidence="3 4">
    <name type="scientific">Brucella anthropi</name>
    <name type="common">Ochrobactrum anthropi</name>
    <dbReference type="NCBI Taxonomy" id="529"/>
    <lineage>
        <taxon>Bacteria</taxon>
        <taxon>Pseudomonadati</taxon>
        <taxon>Pseudomonadota</taxon>
        <taxon>Alphaproteobacteria</taxon>
        <taxon>Hyphomicrobiales</taxon>
        <taxon>Brucellaceae</taxon>
        <taxon>Brucella/Ochrobactrum group</taxon>
        <taxon>Brucella</taxon>
    </lineage>
</organism>
<dbReference type="GO" id="GO:0003700">
    <property type="term" value="F:DNA-binding transcription factor activity"/>
    <property type="evidence" value="ECO:0007669"/>
    <property type="project" value="TreeGrafter"/>
</dbReference>
<evidence type="ECO:0000313" key="3">
    <source>
        <dbReference type="EMBL" id="KAB2764472.1"/>
    </source>
</evidence>
<evidence type="ECO:0000256" key="1">
    <source>
        <dbReference type="ARBA" id="ARBA00009437"/>
    </source>
</evidence>
<dbReference type="InterPro" id="IPR058163">
    <property type="entry name" value="LysR-type_TF_proteobact-type"/>
</dbReference>
<feature type="domain" description="LysR substrate-binding" evidence="2">
    <location>
        <begin position="10"/>
        <end position="95"/>
    </location>
</feature>
<reference evidence="3 4" key="1">
    <citation type="submission" date="2019-09" db="EMBL/GenBank/DDBJ databases">
        <title>Taxonomic organization of the family Brucellaceae based on a phylogenomic approach.</title>
        <authorList>
            <person name="Leclercq S."/>
            <person name="Cloeckaert A."/>
            <person name="Zygmunt M.S."/>
        </authorList>
    </citation>
    <scope>NUCLEOTIDE SEQUENCE [LARGE SCALE GENOMIC DNA]</scope>
    <source>
        <strain evidence="3 4">LMG 3313</strain>
    </source>
</reference>